<dbReference type="Pfam" id="PF01791">
    <property type="entry name" value="DeoC"/>
    <property type="match status" value="1"/>
</dbReference>
<evidence type="ECO:0000256" key="4">
    <source>
        <dbReference type="ARBA" id="ARBA00023239"/>
    </source>
</evidence>
<dbReference type="EMBL" id="QVPD01000005">
    <property type="protein sequence ID" value="RFP60877.1"/>
    <property type="molecule type" value="Genomic_DNA"/>
</dbReference>
<protein>
    <recommendedName>
        <fullName evidence="3 7">Deoxyribose-phosphate aldolase</fullName>
        <ecNumber evidence="3 7">4.1.2.4</ecNumber>
    </recommendedName>
</protein>
<evidence type="ECO:0000313" key="8">
    <source>
        <dbReference type="EMBL" id="RFP60877.1"/>
    </source>
</evidence>
<organism evidence="8 9">
    <name type="scientific">Cognatiluteimonas weifangensis</name>
    <dbReference type="NCBI Taxonomy" id="2303539"/>
    <lineage>
        <taxon>Bacteria</taxon>
        <taxon>Pseudomonadati</taxon>
        <taxon>Pseudomonadota</taxon>
        <taxon>Gammaproteobacteria</taxon>
        <taxon>Lysobacterales</taxon>
        <taxon>Lysobacteraceae</taxon>
        <taxon>Cognatiluteimonas</taxon>
    </lineage>
</organism>
<dbReference type="PANTHER" id="PTHR10889">
    <property type="entry name" value="DEOXYRIBOSE-PHOSPHATE ALDOLASE"/>
    <property type="match status" value="1"/>
</dbReference>
<gene>
    <name evidence="8" type="primary">deoC</name>
    <name evidence="8" type="ORF">D0Y53_07000</name>
</gene>
<keyword evidence="5" id="KW-0704">Schiff base</keyword>
<evidence type="ECO:0000256" key="6">
    <source>
        <dbReference type="ARBA" id="ARBA00048791"/>
    </source>
</evidence>
<dbReference type="InterPro" id="IPR013785">
    <property type="entry name" value="Aldolase_TIM"/>
</dbReference>
<comment type="catalytic activity">
    <reaction evidence="6">
        <text>2-deoxy-D-ribose 5-phosphate = D-glyceraldehyde 3-phosphate + acetaldehyde</text>
        <dbReference type="Rhea" id="RHEA:12821"/>
        <dbReference type="ChEBI" id="CHEBI:15343"/>
        <dbReference type="ChEBI" id="CHEBI:59776"/>
        <dbReference type="ChEBI" id="CHEBI:62877"/>
        <dbReference type="EC" id="4.1.2.4"/>
    </reaction>
</comment>
<keyword evidence="9" id="KW-1185">Reference proteome</keyword>
<dbReference type="NCBIfam" id="TIGR00126">
    <property type="entry name" value="deoC"/>
    <property type="match status" value="1"/>
</dbReference>
<evidence type="ECO:0000256" key="7">
    <source>
        <dbReference type="NCBIfam" id="TIGR00126"/>
    </source>
</evidence>
<evidence type="ECO:0000313" key="9">
    <source>
        <dbReference type="Proteomes" id="UP000262917"/>
    </source>
</evidence>
<evidence type="ECO:0000256" key="5">
    <source>
        <dbReference type="ARBA" id="ARBA00023270"/>
    </source>
</evidence>
<dbReference type="InterPro" id="IPR011343">
    <property type="entry name" value="DeoC"/>
</dbReference>
<comment type="similarity">
    <text evidence="2">Belongs to the DeoC/FbaB aldolase family. DeoC type 2 subfamily.</text>
</comment>
<dbReference type="SMART" id="SM01133">
    <property type="entry name" value="DeoC"/>
    <property type="match status" value="1"/>
</dbReference>
<dbReference type="SUPFAM" id="SSF51569">
    <property type="entry name" value="Aldolase"/>
    <property type="match status" value="1"/>
</dbReference>
<dbReference type="GO" id="GO:0009264">
    <property type="term" value="P:deoxyribonucleotide catabolic process"/>
    <property type="evidence" value="ECO:0007669"/>
    <property type="project" value="UniProtKB-UniRule"/>
</dbReference>
<keyword evidence="4 8" id="KW-0456">Lyase</keyword>
<sequence>MEPNLQALALRTLAALDLTSLGEDDDMARIEALCAAARTPHGAPAALCVYPEWVATCRARLQDEGLAAVRVATVVNFPDGGADPARVQRETRRALAAGAHEIDVVLPWRRLQAGDAAAATAVLRACREACGTRARMKVILETGMLHEDALIDAAAGLALDAGADFLKTSTGKVAVNATPAAAQRLLQATQARGGRCGVKVAGGVRTLAQAATYFALADAILGPQWATPQRFRIGASSLLDDILAALDAGSARA</sequence>
<dbReference type="OrthoDB" id="6579831at2"/>
<dbReference type="RefSeq" id="WP_117202486.1">
    <property type="nucleotide sequence ID" value="NZ_JBHTBK010000002.1"/>
</dbReference>
<dbReference type="Gene3D" id="3.20.20.70">
    <property type="entry name" value="Aldolase class I"/>
    <property type="match status" value="1"/>
</dbReference>
<proteinExistence type="inferred from homology"/>
<accession>A0A372DN71</accession>
<evidence type="ECO:0000256" key="1">
    <source>
        <dbReference type="ARBA" id="ARBA00004816"/>
    </source>
</evidence>
<reference evidence="8 9" key="1">
    <citation type="submission" date="2018-08" db="EMBL/GenBank/DDBJ databases">
        <title>Lysobacter weifangensis sp. nov., a new member of the family 'Xanthomonadaceae', isolated from soil in a farmland.</title>
        <authorList>
            <person name="Zhao H."/>
        </authorList>
    </citation>
    <scope>NUCLEOTIDE SEQUENCE [LARGE SCALE GENOMIC DNA]</scope>
    <source>
        <strain evidence="8 9">WF-2</strain>
    </source>
</reference>
<dbReference type="PANTHER" id="PTHR10889:SF3">
    <property type="entry name" value="DEOXYRIBOSE-PHOSPHATE ALDOLASE"/>
    <property type="match status" value="1"/>
</dbReference>
<comment type="caution">
    <text evidence="8">The sequence shown here is derived from an EMBL/GenBank/DDBJ whole genome shotgun (WGS) entry which is preliminary data.</text>
</comment>
<dbReference type="GO" id="GO:0016052">
    <property type="term" value="P:carbohydrate catabolic process"/>
    <property type="evidence" value="ECO:0007669"/>
    <property type="project" value="TreeGrafter"/>
</dbReference>
<dbReference type="GO" id="GO:0004139">
    <property type="term" value="F:deoxyribose-phosphate aldolase activity"/>
    <property type="evidence" value="ECO:0007669"/>
    <property type="project" value="UniProtKB-UniRule"/>
</dbReference>
<dbReference type="Proteomes" id="UP000262917">
    <property type="component" value="Unassembled WGS sequence"/>
</dbReference>
<evidence type="ECO:0000256" key="2">
    <source>
        <dbReference type="ARBA" id="ARBA00009473"/>
    </source>
</evidence>
<comment type="pathway">
    <text evidence="1">Carbohydrate degradation; 2-deoxy-D-ribose 1-phosphate degradation; D-glyceraldehyde 3-phosphate and acetaldehyde from 2-deoxy-alpha-D-ribose 1-phosphate: step 2/2.</text>
</comment>
<dbReference type="AlphaFoldDB" id="A0A372DN71"/>
<dbReference type="InterPro" id="IPR002915">
    <property type="entry name" value="DeoC/FbaB/LacD_aldolase"/>
</dbReference>
<dbReference type="EC" id="4.1.2.4" evidence="3 7"/>
<dbReference type="PIRSF" id="PIRSF001357">
    <property type="entry name" value="DeoC"/>
    <property type="match status" value="1"/>
</dbReference>
<evidence type="ECO:0000256" key="3">
    <source>
        <dbReference type="ARBA" id="ARBA00012515"/>
    </source>
</evidence>
<dbReference type="GO" id="GO:0005737">
    <property type="term" value="C:cytoplasm"/>
    <property type="evidence" value="ECO:0007669"/>
    <property type="project" value="InterPro"/>
</dbReference>
<name>A0A372DN71_9GAMM</name>